<protein>
    <submittedName>
        <fullName evidence="1">Uncharacterized protein</fullName>
    </submittedName>
</protein>
<keyword evidence="2" id="KW-1185">Reference proteome</keyword>
<dbReference type="Proteomes" id="UP001649230">
    <property type="component" value="Chromosome"/>
</dbReference>
<sequence length="51" mass="5340">MKRSMKITAIAIIVLVAAGLTLHLLDPFGIRQHDAGGHTGLVGILKKLHGG</sequence>
<gene>
    <name evidence="1" type="ORF">L0M14_16650</name>
</gene>
<reference evidence="1 2" key="1">
    <citation type="journal article" date="2024" name="Int. J. Syst. Evol. Microbiol.">
        <title>Paenibacillus hexagrammi sp. nov., a novel bacterium isolated from the gut content of Hexagrammos agrammus.</title>
        <authorList>
            <person name="Jung H.K."/>
            <person name="Kim D.G."/>
            <person name="Zin H."/>
            <person name="Park J."/>
            <person name="Jung H."/>
            <person name="Kim Y.O."/>
            <person name="Kong H.J."/>
            <person name="Kim J.W."/>
            <person name="Kim Y.S."/>
        </authorList>
    </citation>
    <scope>NUCLEOTIDE SEQUENCE [LARGE SCALE GENOMIC DNA]</scope>
    <source>
        <strain evidence="1 2">YPD9-1</strain>
    </source>
</reference>
<evidence type="ECO:0000313" key="2">
    <source>
        <dbReference type="Proteomes" id="UP001649230"/>
    </source>
</evidence>
<proteinExistence type="predicted"/>
<name>A0ABY3SEV8_9BACL</name>
<accession>A0ABY3SEV8</accession>
<dbReference type="EMBL" id="CP090978">
    <property type="protein sequence ID" value="UJF31452.1"/>
    <property type="molecule type" value="Genomic_DNA"/>
</dbReference>
<evidence type="ECO:0000313" key="1">
    <source>
        <dbReference type="EMBL" id="UJF31452.1"/>
    </source>
</evidence>
<dbReference type="RefSeq" id="WP_235117798.1">
    <property type="nucleotide sequence ID" value="NZ_CP090978.1"/>
</dbReference>
<organism evidence="1 2">
    <name type="scientific">Paenibacillus hexagrammi</name>
    <dbReference type="NCBI Taxonomy" id="2908839"/>
    <lineage>
        <taxon>Bacteria</taxon>
        <taxon>Bacillati</taxon>
        <taxon>Bacillota</taxon>
        <taxon>Bacilli</taxon>
        <taxon>Bacillales</taxon>
        <taxon>Paenibacillaceae</taxon>
        <taxon>Paenibacillus</taxon>
    </lineage>
</organism>